<name>A0A9D1SG78_9FIRM</name>
<dbReference type="AlphaFoldDB" id="A0A9D1SG78"/>
<protein>
    <recommendedName>
        <fullName evidence="5">Bacterial repeat domain-containing protein</fullName>
    </recommendedName>
</protein>
<evidence type="ECO:0000256" key="1">
    <source>
        <dbReference type="SAM" id="MobiDB-lite"/>
    </source>
</evidence>
<reference evidence="3" key="2">
    <citation type="journal article" date="2021" name="PeerJ">
        <title>Extensive microbial diversity within the chicken gut microbiome revealed by metagenomics and culture.</title>
        <authorList>
            <person name="Gilroy R."/>
            <person name="Ravi A."/>
            <person name="Getino M."/>
            <person name="Pursley I."/>
            <person name="Horton D.L."/>
            <person name="Alikhan N.F."/>
            <person name="Baker D."/>
            <person name="Gharbi K."/>
            <person name="Hall N."/>
            <person name="Watson M."/>
            <person name="Adriaenssens E.M."/>
            <person name="Foster-Nyarko E."/>
            <person name="Jarju S."/>
            <person name="Secka A."/>
            <person name="Antonio M."/>
            <person name="Oren A."/>
            <person name="Chaudhuri R.R."/>
            <person name="La Ragione R."/>
            <person name="Hildebrand F."/>
            <person name="Pallen M.J."/>
        </authorList>
    </citation>
    <scope>NUCLEOTIDE SEQUENCE</scope>
    <source>
        <strain evidence="3">11687</strain>
    </source>
</reference>
<organism evidence="3 4">
    <name type="scientific">Candidatus Scatosoma pullistercoris</name>
    <dbReference type="NCBI Taxonomy" id="2840934"/>
    <lineage>
        <taxon>Bacteria</taxon>
        <taxon>Bacillati</taxon>
        <taxon>Bacillota</taxon>
        <taxon>Clostridia</taxon>
        <taxon>Candidatus Scatosoma</taxon>
    </lineage>
</organism>
<proteinExistence type="predicted"/>
<evidence type="ECO:0000313" key="3">
    <source>
        <dbReference type="EMBL" id="HIU58895.1"/>
    </source>
</evidence>
<keyword evidence="2" id="KW-0812">Transmembrane</keyword>
<dbReference type="Proteomes" id="UP000824081">
    <property type="component" value="Unassembled WGS sequence"/>
</dbReference>
<evidence type="ECO:0000313" key="4">
    <source>
        <dbReference type="Proteomes" id="UP000824081"/>
    </source>
</evidence>
<gene>
    <name evidence="3" type="ORF">IAC57_02215</name>
</gene>
<feature type="transmembrane region" description="Helical" evidence="2">
    <location>
        <begin position="136"/>
        <end position="158"/>
    </location>
</feature>
<keyword evidence="2" id="KW-1133">Transmembrane helix</keyword>
<evidence type="ECO:0000256" key="2">
    <source>
        <dbReference type="SAM" id="Phobius"/>
    </source>
</evidence>
<feature type="region of interest" description="Disordered" evidence="1">
    <location>
        <begin position="248"/>
        <end position="303"/>
    </location>
</feature>
<keyword evidence="2" id="KW-0472">Membrane</keyword>
<sequence length="344" mass="37753">MDSKQIFQKYYRRLSGEGVLRAFVWGLMAGMLTFAVATFIFWLAGYDPGILIALGIGVVVTAICTVVLYNVAFRPTTEQIARRLDEELGLEERMVTMLELSKDESYIAMRQREDAQKRLRSAPETKFSRRVSRLSVGLAGGFSGLAVVIAGVFILSILDFLPRGLEILNPEEIIYVNIHYLENDGGVIQGNTEQRVQKGEDGEAVLAVASDGYIFLGWSDGVQTVARQDKNVTEELFVFPLFEEMEFGDGDSEGEGSEPGDQEAPSDAPHSETGTPDDSPGEPSPPSPGAGGSESESGNIVDGETNYSDIYDYYYQLALQMLASGEELPEELRAFLESYYGSLL</sequence>
<feature type="transmembrane region" description="Helical" evidence="2">
    <location>
        <begin position="50"/>
        <end position="73"/>
    </location>
</feature>
<evidence type="ECO:0008006" key="5">
    <source>
        <dbReference type="Google" id="ProtNLM"/>
    </source>
</evidence>
<comment type="caution">
    <text evidence="3">The sequence shown here is derived from an EMBL/GenBank/DDBJ whole genome shotgun (WGS) entry which is preliminary data.</text>
</comment>
<reference evidence="3" key="1">
    <citation type="submission" date="2020-10" db="EMBL/GenBank/DDBJ databases">
        <authorList>
            <person name="Gilroy R."/>
        </authorList>
    </citation>
    <scope>NUCLEOTIDE SEQUENCE</scope>
    <source>
        <strain evidence="3">11687</strain>
    </source>
</reference>
<dbReference type="EMBL" id="DVMZ01000059">
    <property type="protein sequence ID" value="HIU58895.1"/>
    <property type="molecule type" value="Genomic_DNA"/>
</dbReference>
<feature type="compositionally biased region" description="Acidic residues" evidence="1">
    <location>
        <begin position="248"/>
        <end position="261"/>
    </location>
</feature>
<accession>A0A9D1SG78</accession>
<feature type="transmembrane region" description="Helical" evidence="2">
    <location>
        <begin position="20"/>
        <end position="44"/>
    </location>
</feature>